<dbReference type="AlphaFoldDB" id="A0A9P5ZS64"/>
<evidence type="ECO:0000313" key="2">
    <source>
        <dbReference type="EMBL" id="KAF9492994.1"/>
    </source>
</evidence>
<protein>
    <submittedName>
        <fullName evidence="2">Uncharacterized protein</fullName>
    </submittedName>
</protein>
<sequence>MAKEILAKVACTMLKWGCEVDRTTLEVLKSYVADNMDQFSPEDLEKTNLLGKFQRHKEKDGEGTGSDAEAGVGAGAGAGAGVGANTGTGAGANDGTNPNPNTGTGVGMNSSAGAGTNSGAGDGANGGAGNGTGNGKNGGNGANTGAGEGNGADDETEELSEQIESMNMSGYESVEVREFGISVEGKLTANDLAKALHGYFYRPLHKSVTEEKALVGLIVGYRNINMEQLDRAFTDMKSAYMHRPSSVKREFIVINNLELEKERIQESEKKLPYLAISTQYFPNTKPKMHGVEGIFLTMAALRLAIDWKSIREMQEGRKWKKARYNELFEFQCRGQLEELPVLT</sequence>
<feature type="region of interest" description="Disordered" evidence="1">
    <location>
        <begin position="87"/>
        <end position="162"/>
    </location>
</feature>
<dbReference type="Proteomes" id="UP000807025">
    <property type="component" value="Unassembled WGS sequence"/>
</dbReference>
<feature type="compositionally biased region" description="Acidic residues" evidence="1">
    <location>
        <begin position="151"/>
        <end position="161"/>
    </location>
</feature>
<proteinExistence type="predicted"/>
<dbReference type="OrthoDB" id="3054393at2759"/>
<name>A0A9P5ZS64_PLEER</name>
<reference evidence="2" key="1">
    <citation type="submission" date="2020-11" db="EMBL/GenBank/DDBJ databases">
        <authorList>
            <consortium name="DOE Joint Genome Institute"/>
            <person name="Ahrendt S."/>
            <person name="Riley R."/>
            <person name="Andreopoulos W."/>
            <person name="Labutti K."/>
            <person name="Pangilinan J."/>
            <person name="Ruiz-Duenas F.J."/>
            <person name="Barrasa J.M."/>
            <person name="Sanchez-Garcia M."/>
            <person name="Camarero S."/>
            <person name="Miyauchi S."/>
            <person name="Serrano A."/>
            <person name="Linde D."/>
            <person name="Babiker R."/>
            <person name="Drula E."/>
            <person name="Ayuso-Fernandez I."/>
            <person name="Pacheco R."/>
            <person name="Padilla G."/>
            <person name="Ferreira P."/>
            <person name="Barriuso J."/>
            <person name="Kellner H."/>
            <person name="Castanera R."/>
            <person name="Alfaro M."/>
            <person name="Ramirez L."/>
            <person name="Pisabarro A.G."/>
            <person name="Kuo A."/>
            <person name="Tritt A."/>
            <person name="Lipzen A."/>
            <person name="He G."/>
            <person name="Yan M."/>
            <person name="Ng V."/>
            <person name="Cullen D."/>
            <person name="Martin F."/>
            <person name="Rosso M.-N."/>
            <person name="Henrissat B."/>
            <person name="Hibbett D."/>
            <person name="Martinez A.T."/>
            <person name="Grigoriev I.V."/>
        </authorList>
    </citation>
    <scope>NUCLEOTIDE SEQUENCE</scope>
    <source>
        <strain evidence="2">ATCC 90797</strain>
    </source>
</reference>
<evidence type="ECO:0000313" key="3">
    <source>
        <dbReference type="Proteomes" id="UP000807025"/>
    </source>
</evidence>
<gene>
    <name evidence="2" type="ORF">BDN71DRAFT_1432812</name>
</gene>
<feature type="compositionally biased region" description="Low complexity" evidence="1">
    <location>
        <begin position="93"/>
        <end position="115"/>
    </location>
</feature>
<dbReference type="EMBL" id="MU154592">
    <property type="protein sequence ID" value="KAF9492994.1"/>
    <property type="molecule type" value="Genomic_DNA"/>
</dbReference>
<organism evidence="2 3">
    <name type="scientific">Pleurotus eryngii</name>
    <name type="common">Boletus of the steppes</name>
    <dbReference type="NCBI Taxonomy" id="5323"/>
    <lineage>
        <taxon>Eukaryota</taxon>
        <taxon>Fungi</taxon>
        <taxon>Dikarya</taxon>
        <taxon>Basidiomycota</taxon>
        <taxon>Agaricomycotina</taxon>
        <taxon>Agaricomycetes</taxon>
        <taxon>Agaricomycetidae</taxon>
        <taxon>Agaricales</taxon>
        <taxon>Pleurotineae</taxon>
        <taxon>Pleurotaceae</taxon>
        <taxon>Pleurotus</taxon>
    </lineage>
</organism>
<feature type="compositionally biased region" description="Gly residues" evidence="1">
    <location>
        <begin position="116"/>
        <end position="150"/>
    </location>
</feature>
<keyword evidence="3" id="KW-1185">Reference proteome</keyword>
<evidence type="ECO:0000256" key="1">
    <source>
        <dbReference type="SAM" id="MobiDB-lite"/>
    </source>
</evidence>
<comment type="caution">
    <text evidence="2">The sequence shown here is derived from an EMBL/GenBank/DDBJ whole genome shotgun (WGS) entry which is preliminary data.</text>
</comment>
<accession>A0A9P5ZS64</accession>